<evidence type="ECO:0000256" key="4">
    <source>
        <dbReference type="SAM" id="MobiDB-lite"/>
    </source>
</evidence>
<dbReference type="InterPro" id="IPR036322">
    <property type="entry name" value="WD40_repeat_dom_sf"/>
</dbReference>
<dbReference type="Proteomes" id="UP000016930">
    <property type="component" value="Unassembled WGS sequence"/>
</dbReference>
<dbReference type="InterPro" id="IPR027417">
    <property type="entry name" value="P-loop_NTPase"/>
</dbReference>
<keyword evidence="2" id="KW-0677">Repeat</keyword>
<feature type="repeat" description="WD" evidence="3">
    <location>
        <begin position="975"/>
        <end position="1016"/>
    </location>
</feature>
<dbReference type="InterPro" id="IPR007111">
    <property type="entry name" value="NACHT_NTPase"/>
</dbReference>
<feature type="compositionally biased region" description="Low complexity" evidence="4">
    <location>
        <begin position="34"/>
        <end position="46"/>
    </location>
</feature>
<dbReference type="CDD" id="cd21037">
    <property type="entry name" value="MLKL_NTD"/>
    <property type="match status" value="1"/>
</dbReference>
<dbReference type="SUPFAM" id="SSF50978">
    <property type="entry name" value="WD40 repeat-like"/>
    <property type="match status" value="1"/>
</dbReference>
<dbReference type="EMBL" id="KB445818">
    <property type="protein sequence ID" value="EMD31473.1"/>
    <property type="molecule type" value="Genomic_DNA"/>
</dbReference>
<feature type="region of interest" description="Disordered" evidence="4">
    <location>
        <begin position="1"/>
        <end position="46"/>
    </location>
</feature>
<dbReference type="InterPro" id="IPR056884">
    <property type="entry name" value="NPHP3-like_N"/>
</dbReference>
<dbReference type="OrthoDB" id="538223at2759"/>
<feature type="repeat" description="WD" evidence="3">
    <location>
        <begin position="853"/>
        <end position="887"/>
    </location>
</feature>
<sequence length="1060" mass="118058">MADPSRRWLKRGVPDVLQGPWKRRKPDSVQAPRTATSSSTDPSTSSQHWMADAAVFPSHVSHGFSYPPAGAVGLEMTSSQPWGWTAVVPSVHTGSESIHQPSSIPRVETSTSPGRTGWVVLKEVLKAVRDGSDLFLPLKAALVGVVEVMDIVDNIGEARDGFERVAQDIGQLLRTLSPYGTEQHASPLVCRRLQRIEEVLNHVKKKIEDKTRRNWMRRAFESWTDVKEVESAFRELATMMNDIQLECNLHTERIAEDLDMSRLLAQLQHVPDAGIDAQSGAECMQGTREALLGDLKSWSGDFAAPRIFWLDGMAGTGKSAIARSLCMILRRAGIFGGSFFCSRGTNRDDIKRIIPTLAVSLAYQFPAYKRTLLEVLRKHPDAGHDKVDTQVERLLRGPLREAFGDVLPILVLVIDALDECADQKATSTVLTHLLQVSPHMPIKFFVTSRPEQHIRAQFERGDLRIRRILRLHDIETSIVETDILLYIRHRLHEVRRSMAASEPSYSFPPEWPTDADIVTLACHAGKLFIYAFTATEYIQSVDPVGRLRRFTGLENTTGKPFYGPLDDVYTFILDKALDPKHYEAEELHTIRRILAAILTVREHLSLDILANLIGIPAQRIRVMLQALHAVVDVPPLDDVGVISTFHASFGDFMTTPERAGQFLIDRQTGHRDLADCCIRIMDSELLHFNVNKCTTSYLPNDKQLCAALPKQLTYGCSYWSDHVIALKDASGQLQDLDSVLSRKLLFWLEVLSTLRQLNRASIMIMQLLTAHELHMADDRSRFLRDANTFVLSCREAIESSAPHIYLSALPSIHSSSKIAEAFWPEFMNVPVIMTTGINRRRNILQHIDTATYVKAVTFSPDGTRIVSGSEDKTIRIWDASTGQALLEPLEGHTEEVTSVAFSPDGTRIMSGSYDKTIRIWDASTGQALLEPLEGHTSHVSSVAFSPDGTRIMSGSYDKTIRIWDASTGQALLEPLEGHTSHVSSVAFSPDGTRIVSGSWDHTIRIWDASTGQALLEPLEGHTCPVFSVAFSPDGTRIVSGTYDKTIRIWDASTGQALLEP</sequence>
<dbReference type="Gene3D" id="3.40.50.300">
    <property type="entry name" value="P-loop containing nucleotide triphosphate hydrolases"/>
    <property type="match status" value="1"/>
</dbReference>
<gene>
    <name evidence="6" type="ORF">CERSUDRAFT_119699</name>
</gene>
<keyword evidence="1 3" id="KW-0853">WD repeat</keyword>
<dbReference type="InterPro" id="IPR015943">
    <property type="entry name" value="WD40/YVTN_repeat-like_dom_sf"/>
</dbReference>
<dbReference type="Pfam" id="PF24883">
    <property type="entry name" value="NPHP3_N"/>
    <property type="match status" value="1"/>
</dbReference>
<dbReference type="PROSITE" id="PS50082">
    <property type="entry name" value="WD_REPEATS_2"/>
    <property type="match status" value="5"/>
</dbReference>
<dbReference type="PANTHER" id="PTHR44129">
    <property type="entry name" value="WD REPEAT-CONTAINING PROTEIN POP1"/>
    <property type="match status" value="1"/>
</dbReference>
<feature type="repeat" description="WD" evidence="3">
    <location>
        <begin position="889"/>
        <end position="930"/>
    </location>
</feature>
<dbReference type="GO" id="GO:0007166">
    <property type="term" value="P:cell surface receptor signaling pathway"/>
    <property type="evidence" value="ECO:0007669"/>
    <property type="project" value="InterPro"/>
</dbReference>
<dbReference type="InterPro" id="IPR050349">
    <property type="entry name" value="WD_LIS1/nudF_dynein_reg"/>
</dbReference>
<dbReference type="PROSITE" id="PS50294">
    <property type="entry name" value="WD_REPEATS_REGION"/>
    <property type="match status" value="5"/>
</dbReference>
<feature type="domain" description="NACHT" evidence="5">
    <location>
        <begin position="306"/>
        <end position="450"/>
    </location>
</feature>
<accession>M2Q3W9</accession>
<dbReference type="PROSITE" id="PS00678">
    <property type="entry name" value="WD_REPEATS_1"/>
    <property type="match status" value="5"/>
</dbReference>
<dbReference type="Gene3D" id="1.20.930.20">
    <property type="entry name" value="Adaptor protein Cbl, N-terminal domain"/>
    <property type="match status" value="1"/>
</dbReference>
<reference evidence="6 7" key="1">
    <citation type="journal article" date="2012" name="Proc. Natl. Acad. Sci. U.S.A.">
        <title>Comparative genomics of Ceriporiopsis subvermispora and Phanerochaete chrysosporium provide insight into selective ligninolysis.</title>
        <authorList>
            <person name="Fernandez-Fueyo E."/>
            <person name="Ruiz-Duenas F.J."/>
            <person name="Ferreira P."/>
            <person name="Floudas D."/>
            <person name="Hibbett D.S."/>
            <person name="Canessa P."/>
            <person name="Larrondo L.F."/>
            <person name="James T.Y."/>
            <person name="Seelenfreund D."/>
            <person name="Lobos S."/>
            <person name="Polanco R."/>
            <person name="Tello M."/>
            <person name="Honda Y."/>
            <person name="Watanabe T."/>
            <person name="Watanabe T."/>
            <person name="Ryu J.S."/>
            <person name="Kubicek C.P."/>
            <person name="Schmoll M."/>
            <person name="Gaskell J."/>
            <person name="Hammel K.E."/>
            <person name="St John F.J."/>
            <person name="Vanden Wymelenberg A."/>
            <person name="Sabat G."/>
            <person name="Splinter BonDurant S."/>
            <person name="Syed K."/>
            <person name="Yadav J.S."/>
            <person name="Doddapaneni H."/>
            <person name="Subramanian V."/>
            <person name="Lavin J.L."/>
            <person name="Oguiza J.A."/>
            <person name="Perez G."/>
            <person name="Pisabarro A.G."/>
            <person name="Ramirez L."/>
            <person name="Santoyo F."/>
            <person name="Master E."/>
            <person name="Coutinho P.M."/>
            <person name="Henrissat B."/>
            <person name="Lombard V."/>
            <person name="Magnuson J.K."/>
            <person name="Kuees U."/>
            <person name="Hori C."/>
            <person name="Igarashi K."/>
            <person name="Samejima M."/>
            <person name="Held B.W."/>
            <person name="Barry K.W."/>
            <person name="LaButti K.M."/>
            <person name="Lapidus A."/>
            <person name="Lindquist E.A."/>
            <person name="Lucas S.M."/>
            <person name="Riley R."/>
            <person name="Salamov A.A."/>
            <person name="Hoffmeister D."/>
            <person name="Schwenk D."/>
            <person name="Hadar Y."/>
            <person name="Yarden O."/>
            <person name="de Vries R.P."/>
            <person name="Wiebenga A."/>
            <person name="Stenlid J."/>
            <person name="Eastwood D."/>
            <person name="Grigoriev I.V."/>
            <person name="Berka R.M."/>
            <person name="Blanchette R.A."/>
            <person name="Kersten P."/>
            <person name="Martinez A.T."/>
            <person name="Vicuna R."/>
            <person name="Cullen D."/>
        </authorList>
    </citation>
    <scope>NUCLEOTIDE SEQUENCE [LARGE SCALE GENOMIC DNA]</scope>
    <source>
        <strain evidence="6 7">B</strain>
    </source>
</reference>
<dbReference type="InterPro" id="IPR059179">
    <property type="entry name" value="MLKL-like_MCAfunc"/>
</dbReference>
<dbReference type="Pfam" id="PF00400">
    <property type="entry name" value="WD40"/>
    <property type="match status" value="5"/>
</dbReference>
<protein>
    <recommendedName>
        <fullName evidence="5">NACHT domain-containing protein</fullName>
    </recommendedName>
</protein>
<keyword evidence="7" id="KW-1185">Reference proteome</keyword>
<dbReference type="HOGENOM" id="CLU_000288_6_0_1"/>
<evidence type="ECO:0000256" key="3">
    <source>
        <dbReference type="PROSITE-ProRule" id="PRU00221"/>
    </source>
</evidence>
<feature type="repeat" description="WD" evidence="3">
    <location>
        <begin position="932"/>
        <end position="973"/>
    </location>
</feature>
<feature type="repeat" description="WD" evidence="3">
    <location>
        <begin position="1018"/>
        <end position="1059"/>
    </location>
</feature>
<dbReference type="Gene3D" id="2.130.10.10">
    <property type="entry name" value="YVTN repeat-like/Quinoprotein amine dehydrogenase"/>
    <property type="match status" value="2"/>
</dbReference>
<dbReference type="InterPro" id="IPR001680">
    <property type="entry name" value="WD40_rpt"/>
</dbReference>
<dbReference type="PRINTS" id="PR00320">
    <property type="entry name" value="GPROTEINBRPT"/>
</dbReference>
<dbReference type="InterPro" id="IPR019775">
    <property type="entry name" value="WD40_repeat_CS"/>
</dbReference>
<evidence type="ECO:0000256" key="2">
    <source>
        <dbReference type="ARBA" id="ARBA00022737"/>
    </source>
</evidence>
<proteinExistence type="predicted"/>
<dbReference type="AlphaFoldDB" id="M2Q3W9"/>
<evidence type="ECO:0000256" key="1">
    <source>
        <dbReference type="ARBA" id="ARBA00022574"/>
    </source>
</evidence>
<dbReference type="SMART" id="SM00320">
    <property type="entry name" value="WD40"/>
    <property type="match status" value="5"/>
</dbReference>
<dbReference type="STRING" id="914234.M2Q3W9"/>
<name>M2Q3W9_CERS8</name>
<organism evidence="6 7">
    <name type="scientific">Ceriporiopsis subvermispora (strain B)</name>
    <name type="common">White-rot fungus</name>
    <name type="synonym">Gelatoporia subvermispora</name>
    <dbReference type="NCBI Taxonomy" id="914234"/>
    <lineage>
        <taxon>Eukaryota</taxon>
        <taxon>Fungi</taxon>
        <taxon>Dikarya</taxon>
        <taxon>Basidiomycota</taxon>
        <taxon>Agaricomycotina</taxon>
        <taxon>Agaricomycetes</taxon>
        <taxon>Polyporales</taxon>
        <taxon>Gelatoporiaceae</taxon>
        <taxon>Gelatoporia</taxon>
    </lineage>
</organism>
<evidence type="ECO:0000259" key="5">
    <source>
        <dbReference type="PROSITE" id="PS50837"/>
    </source>
</evidence>
<dbReference type="InterPro" id="IPR036537">
    <property type="entry name" value="Adaptor_Cbl_N_dom_sf"/>
</dbReference>
<evidence type="ECO:0000313" key="7">
    <source>
        <dbReference type="Proteomes" id="UP000016930"/>
    </source>
</evidence>
<feature type="non-terminal residue" evidence="6">
    <location>
        <position position="1060"/>
    </location>
</feature>
<dbReference type="InterPro" id="IPR020472">
    <property type="entry name" value="WD40_PAC1"/>
</dbReference>
<dbReference type="SUPFAM" id="SSF52540">
    <property type="entry name" value="P-loop containing nucleoside triphosphate hydrolases"/>
    <property type="match status" value="1"/>
</dbReference>
<dbReference type="PROSITE" id="PS50837">
    <property type="entry name" value="NACHT"/>
    <property type="match status" value="1"/>
</dbReference>
<dbReference type="CDD" id="cd00200">
    <property type="entry name" value="WD40"/>
    <property type="match status" value="1"/>
</dbReference>
<evidence type="ECO:0000313" key="6">
    <source>
        <dbReference type="EMBL" id="EMD31473.1"/>
    </source>
</evidence>